<dbReference type="InterPro" id="IPR019787">
    <property type="entry name" value="Znf_PHD-finger"/>
</dbReference>
<comment type="caution">
    <text evidence="13">The sequence shown here is derived from an EMBL/GenBank/DDBJ whole genome shotgun (WGS) entry which is preliminary data.</text>
</comment>
<feature type="compositionally biased region" description="Polar residues" evidence="10">
    <location>
        <begin position="789"/>
        <end position="798"/>
    </location>
</feature>
<feature type="region of interest" description="Disordered" evidence="10">
    <location>
        <begin position="561"/>
        <end position="598"/>
    </location>
</feature>
<dbReference type="Proteomes" id="UP001346149">
    <property type="component" value="Unassembled WGS sequence"/>
</dbReference>
<organism evidence="13 14">
    <name type="scientific">Trapa natans</name>
    <name type="common">Water chestnut</name>
    <dbReference type="NCBI Taxonomy" id="22666"/>
    <lineage>
        <taxon>Eukaryota</taxon>
        <taxon>Viridiplantae</taxon>
        <taxon>Streptophyta</taxon>
        <taxon>Embryophyta</taxon>
        <taxon>Tracheophyta</taxon>
        <taxon>Spermatophyta</taxon>
        <taxon>Magnoliopsida</taxon>
        <taxon>eudicotyledons</taxon>
        <taxon>Gunneridae</taxon>
        <taxon>Pentapetalae</taxon>
        <taxon>rosids</taxon>
        <taxon>malvids</taxon>
        <taxon>Myrtales</taxon>
        <taxon>Lythraceae</taxon>
        <taxon>Trapa</taxon>
    </lineage>
</organism>
<dbReference type="CDD" id="cd15489">
    <property type="entry name" value="PHD_SF"/>
    <property type="match status" value="1"/>
</dbReference>
<evidence type="ECO:0000256" key="5">
    <source>
        <dbReference type="ARBA" id="ARBA00022833"/>
    </source>
</evidence>
<evidence type="ECO:0000256" key="7">
    <source>
        <dbReference type="ARBA" id="ARBA00023163"/>
    </source>
</evidence>
<evidence type="ECO:0000256" key="4">
    <source>
        <dbReference type="ARBA" id="ARBA00022771"/>
    </source>
</evidence>
<feature type="region of interest" description="Disordered" evidence="10">
    <location>
        <begin position="752"/>
        <end position="826"/>
    </location>
</feature>
<dbReference type="EMBL" id="JAXQNO010000007">
    <property type="protein sequence ID" value="KAK4794507.1"/>
    <property type="molecule type" value="Genomic_DNA"/>
</dbReference>
<dbReference type="GO" id="GO:0008270">
    <property type="term" value="F:zinc ion binding"/>
    <property type="evidence" value="ECO:0007669"/>
    <property type="project" value="UniProtKB-KW"/>
</dbReference>
<evidence type="ECO:0000256" key="1">
    <source>
        <dbReference type="ARBA" id="ARBA00004123"/>
    </source>
</evidence>
<evidence type="ECO:0000256" key="10">
    <source>
        <dbReference type="SAM" id="MobiDB-lite"/>
    </source>
</evidence>
<evidence type="ECO:0000313" key="13">
    <source>
        <dbReference type="EMBL" id="KAK4794507.1"/>
    </source>
</evidence>
<name>A0AAN7R993_TRANT</name>
<keyword evidence="3" id="KW-0677">Repeat</keyword>
<feature type="region of interest" description="Disordered" evidence="10">
    <location>
        <begin position="453"/>
        <end position="531"/>
    </location>
</feature>
<dbReference type="PROSITE" id="PS50016">
    <property type="entry name" value="ZF_PHD_2"/>
    <property type="match status" value="2"/>
</dbReference>
<keyword evidence="6" id="KW-0805">Transcription regulation</keyword>
<dbReference type="SUPFAM" id="SSF57903">
    <property type="entry name" value="FYVE/PHD zinc finger"/>
    <property type="match status" value="3"/>
</dbReference>
<reference evidence="13 14" key="1">
    <citation type="journal article" date="2023" name="Hortic Res">
        <title>Pangenome of water caltrop reveals structural variations and asymmetric subgenome divergence after allopolyploidization.</title>
        <authorList>
            <person name="Zhang X."/>
            <person name="Chen Y."/>
            <person name="Wang L."/>
            <person name="Yuan Y."/>
            <person name="Fang M."/>
            <person name="Shi L."/>
            <person name="Lu R."/>
            <person name="Comes H.P."/>
            <person name="Ma Y."/>
            <person name="Chen Y."/>
            <person name="Huang G."/>
            <person name="Zhou Y."/>
            <person name="Zheng Z."/>
            <person name="Qiu Y."/>
        </authorList>
    </citation>
    <scope>NUCLEOTIDE SEQUENCE [LARGE SCALE GENOMIC DNA]</scope>
    <source>
        <strain evidence="13">F231</strain>
    </source>
</reference>
<dbReference type="Pfam" id="PF00628">
    <property type="entry name" value="PHD"/>
    <property type="match status" value="2"/>
</dbReference>
<dbReference type="InterPro" id="IPR001841">
    <property type="entry name" value="Znf_RING"/>
</dbReference>
<dbReference type="InterPro" id="IPR001965">
    <property type="entry name" value="Znf_PHD"/>
</dbReference>
<keyword evidence="14" id="KW-1185">Reference proteome</keyword>
<evidence type="ECO:0000256" key="8">
    <source>
        <dbReference type="ARBA" id="ARBA00023242"/>
    </source>
</evidence>
<gene>
    <name evidence="13" type="ORF">SAY86_012501</name>
</gene>
<keyword evidence="5" id="KW-0862">Zinc</keyword>
<accession>A0AAN7R993</accession>
<keyword evidence="8" id="KW-0539">Nucleus</keyword>
<feature type="compositionally biased region" description="Polar residues" evidence="10">
    <location>
        <begin position="754"/>
        <end position="767"/>
    </location>
</feature>
<dbReference type="InterPro" id="IPR013083">
    <property type="entry name" value="Znf_RING/FYVE/PHD"/>
</dbReference>
<dbReference type="AlphaFoldDB" id="A0AAN7R993"/>
<dbReference type="FunFam" id="3.30.40.10:FF:000638">
    <property type="entry name" value="PHD finger family protein"/>
    <property type="match status" value="1"/>
</dbReference>
<feature type="region of interest" description="Disordered" evidence="10">
    <location>
        <begin position="689"/>
        <end position="708"/>
    </location>
</feature>
<evidence type="ECO:0000256" key="3">
    <source>
        <dbReference type="ARBA" id="ARBA00022737"/>
    </source>
</evidence>
<feature type="domain" description="PHD-type" evidence="11">
    <location>
        <begin position="327"/>
        <end position="386"/>
    </location>
</feature>
<feature type="compositionally biased region" description="Basic and acidic residues" evidence="10">
    <location>
        <begin position="459"/>
        <end position="472"/>
    </location>
</feature>
<keyword evidence="4 9" id="KW-0863">Zinc-finger</keyword>
<evidence type="ECO:0000259" key="11">
    <source>
        <dbReference type="PROSITE" id="PS50016"/>
    </source>
</evidence>
<feature type="domain" description="PHD-type" evidence="11">
    <location>
        <begin position="189"/>
        <end position="247"/>
    </location>
</feature>
<feature type="compositionally biased region" description="Basic and acidic residues" evidence="10">
    <location>
        <begin position="510"/>
        <end position="519"/>
    </location>
</feature>
<evidence type="ECO:0000313" key="14">
    <source>
        <dbReference type="Proteomes" id="UP001346149"/>
    </source>
</evidence>
<evidence type="ECO:0000256" key="2">
    <source>
        <dbReference type="ARBA" id="ARBA00022723"/>
    </source>
</evidence>
<sequence>MVRIFFSIIVLPFFSLLCIALHIPLSLCLFSYSSSALNAVSRFVCSRRICYCTLGFPRGLQTDASKDQFLLQVSSIQDFLGDPWRIRVSEATATVQVAVPKVVPPPPPPPQPAAVLDALAAVPSDARADGVDDASAAVSAQAKRAALQKKAAAAMVAAEDYARRFESGDLADASGDIVEENFQGQSTSKVLCRMCLFGETEGSERAKKMLSCKSCGKKYHRSCLKNWSQNRDLFHWSSWTCPSCRICEICRRTGDPKKFMFCKRCDGAYHCYCQHPPHKNVSSGPYLCPKHTKCHGCGSNVPGNGLSVRWFLGYTCCDACGRLFVKGNYCPVCLKVYRDSESTPMVCCDLCQRWVHTQCDDISDEKYLQFQVNGNLQYICATCRGECYQVRDLEDAVQELWRRKDAADKDLIASLRAAAGLPTQDDIFSISPYSDDEENGPVILKSDHGRSLKFSLKGSSDKTPNKSKEGKKSNKKKFKNKTHESSMVGTDKPDQSSVAHHNFQSSDGNVNDRKKDNVHSHKGGVAEDVGFPLSGNVDGKGVCSMNQPGVVKHRLIDEVAASTGDKKPRVLHIKSSKPQNMDGGPNSGKSSIKSKPVNEKKLVIHLGARNRNATNSPRSDASSCQKEHELLPFNGSDDITQLRIRDRSTMDRHDGAVDGFDISSQSKVMRPGGKEGSLLKLVKVRSDVNDAKPRSSGGSADVDDNNPPEQQRIVFKRRSALESNAASSPAPVPIIQTYRREKSLLAKQIEVKQDMQSGSNSDHSTTPVPQPPAKESKPLLKLKFKNINRESQSSQSSLVDDEKSSLKGQRSKRKRPPCVGKIVTDGNKDANQLRQDNLLDEIMDANWILKRLGKDAIGKKVEVHQQSDNSCNIQVSNCRHKGVVTDIVEHKSTLTVDLDDGRVKTLQLGKQGVRFVSQKQKRSKI</sequence>
<proteinExistence type="predicted"/>
<dbReference type="PANTHER" id="PTHR45888:SF4">
    <property type="entry name" value="PHD FINGER PROTEIN 10"/>
    <property type="match status" value="1"/>
</dbReference>
<dbReference type="FunFam" id="3.30.40.10:FF:000238">
    <property type="entry name" value="PHD finger family protein"/>
    <property type="match status" value="1"/>
</dbReference>
<feature type="domain" description="RING-type" evidence="12">
    <location>
        <begin position="192"/>
        <end position="245"/>
    </location>
</feature>
<dbReference type="SMART" id="SM00184">
    <property type="entry name" value="RING"/>
    <property type="match status" value="2"/>
</dbReference>
<protein>
    <submittedName>
        <fullName evidence="13">Uncharacterized protein</fullName>
    </submittedName>
</protein>
<dbReference type="PROSITE" id="PS50089">
    <property type="entry name" value="ZF_RING_2"/>
    <property type="match status" value="1"/>
</dbReference>
<dbReference type="SMART" id="SM00249">
    <property type="entry name" value="PHD"/>
    <property type="match status" value="3"/>
</dbReference>
<feature type="compositionally biased region" description="Polar residues" evidence="10">
    <location>
        <begin position="495"/>
        <end position="509"/>
    </location>
</feature>
<dbReference type="GO" id="GO:0005634">
    <property type="term" value="C:nucleus"/>
    <property type="evidence" value="ECO:0007669"/>
    <property type="project" value="UniProtKB-SubCell"/>
</dbReference>
<keyword evidence="2" id="KW-0479">Metal-binding</keyword>
<evidence type="ECO:0000259" key="12">
    <source>
        <dbReference type="PROSITE" id="PS50089"/>
    </source>
</evidence>
<dbReference type="PANTHER" id="PTHR45888">
    <property type="entry name" value="HL01030P-RELATED"/>
    <property type="match status" value="1"/>
</dbReference>
<comment type="subcellular location">
    <subcellularLocation>
        <location evidence="1">Nucleus</location>
    </subcellularLocation>
</comment>
<evidence type="ECO:0000256" key="9">
    <source>
        <dbReference type="PROSITE-ProRule" id="PRU00175"/>
    </source>
</evidence>
<keyword evidence="7" id="KW-0804">Transcription</keyword>
<dbReference type="Gene3D" id="3.30.40.10">
    <property type="entry name" value="Zinc/RING finger domain, C3HC4 (zinc finger)"/>
    <property type="match status" value="2"/>
</dbReference>
<evidence type="ECO:0000256" key="6">
    <source>
        <dbReference type="ARBA" id="ARBA00023015"/>
    </source>
</evidence>
<dbReference type="InterPro" id="IPR011011">
    <property type="entry name" value="Znf_FYVE_PHD"/>
</dbReference>